<dbReference type="NCBIfam" id="TIGR01961">
    <property type="entry name" value="NuoC_fam"/>
    <property type="match status" value="1"/>
</dbReference>
<reference evidence="8 9" key="1">
    <citation type="submission" date="2015-07" db="EMBL/GenBank/DDBJ databases">
        <title>Genome analysis of myxobacterium Chondromyces crocatus Cm c5 reveals a high potential for natural compound synthesis and the genetic basis for the loss of fruiting body formation.</title>
        <authorList>
            <person name="Zaburannyi N."/>
            <person name="Bunk B."/>
            <person name="Maier J."/>
            <person name="Overmann J."/>
            <person name="Mueller R."/>
        </authorList>
    </citation>
    <scope>NUCLEOTIDE SEQUENCE [LARGE SCALE GENOMIC DNA]</scope>
    <source>
        <strain evidence="8 9">Cm c5</strain>
    </source>
</reference>
<evidence type="ECO:0000256" key="2">
    <source>
        <dbReference type="ARBA" id="ARBA00022448"/>
    </source>
</evidence>
<dbReference type="Proteomes" id="UP000067626">
    <property type="component" value="Chromosome"/>
</dbReference>
<keyword evidence="3" id="KW-1003">Cell membrane</keyword>
<dbReference type="PROSITE" id="PS00542">
    <property type="entry name" value="COMPLEX1_30K"/>
    <property type="match status" value="1"/>
</dbReference>
<comment type="subcellular location">
    <subcellularLocation>
        <location evidence="3">Cell membrane</location>
        <topology evidence="3">Peripheral membrane protein</topology>
        <orientation evidence="3">Cytoplasmic side</orientation>
    </subcellularLocation>
</comment>
<dbReference type="InterPro" id="IPR010218">
    <property type="entry name" value="NADH_DH_suC"/>
</dbReference>
<dbReference type="SUPFAM" id="SSF143243">
    <property type="entry name" value="Nqo5-like"/>
    <property type="match status" value="1"/>
</dbReference>
<accession>A0A0K1ESL8</accession>
<evidence type="ECO:0000313" key="9">
    <source>
        <dbReference type="Proteomes" id="UP000067626"/>
    </source>
</evidence>
<dbReference type="HAMAP" id="MF_01357">
    <property type="entry name" value="NDH1_NuoC"/>
    <property type="match status" value="1"/>
</dbReference>
<feature type="domain" description="NADH:ubiquinone oxidoreductase 30kDa subunit" evidence="7">
    <location>
        <begin position="30"/>
        <end position="157"/>
    </location>
</feature>
<keyword evidence="9" id="KW-1185">Reference proteome</keyword>
<gene>
    <name evidence="3" type="primary">nuoC</name>
    <name evidence="8" type="ORF">CMC5_080980</name>
</gene>
<keyword evidence="2 3" id="KW-0813">Transport</keyword>
<dbReference type="InterPro" id="IPR037232">
    <property type="entry name" value="NADH_quin_OxRdtase_su_C/D-like"/>
</dbReference>
<dbReference type="STRING" id="52.CMC5_080980"/>
<comment type="catalytic activity">
    <reaction evidence="3 5">
        <text>a quinone + NADH + 5 H(+)(in) = a quinol + NAD(+) + 4 H(+)(out)</text>
        <dbReference type="Rhea" id="RHEA:57888"/>
        <dbReference type="ChEBI" id="CHEBI:15378"/>
        <dbReference type="ChEBI" id="CHEBI:24646"/>
        <dbReference type="ChEBI" id="CHEBI:57540"/>
        <dbReference type="ChEBI" id="CHEBI:57945"/>
        <dbReference type="ChEBI" id="CHEBI:132124"/>
    </reaction>
</comment>
<keyword evidence="3" id="KW-0472">Membrane</keyword>
<dbReference type="RefSeq" id="WP_050435273.1">
    <property type="nucleotide sequence ID" value="NZ_CP012159.1"/>
</dbReference>
<dbReference type="PATRIC" id="fig|52.7.peg.8903"/>
<dbReference type="EMBL" id="CP012159">
    <property type="protein sequence ID" value="AKT43861.1"/>
    <property type="molecule type" value="Genomic_DNA"/>
</dbReference>
<dbReference type="OrthoDB" id="9803286at2"/>
<keyword evidence="3 5" id="KW-0874">Quinone</keyword>
<evidence type="ECO:0000256" key="5">
    <source>
        <dbReference type="RuleBase" id="RU003582"/>
    </source>
</evidence>
<keyword evidence="3 8" id="KW-0830">Ubiquinone</keyword>
<dbReference type="PANTHER" id="PTHR10884:SF14">
    <property type="entry name" value="NADH DEHYDROGENASE [UBIQUINONE] IRON-SULFUR PROTEIN 3, MITOCHONDRIAL"/>
    <property type="match status" value="1"/>
</dbReference>
<evidence type="ECO:0000256" key="3">
    <source>
        <dbReference type="HAMAP-Rule" id="MF_01357"/>
    </source>
</evidence>
<dbReference type="GO" id="GO:0048038">
    <property type="term" value="F:quinone binding"/>
    <property type="evidence" value="ECO:0007669"/>
    <property type="project" value="UniProtKB-KW"/>
</dbReference>
<dbReference type="PANTHER" id="PTHR10884">
    <property type="entry name" value="NADH DEHYDROGENASE UBIQUINONE IRON-SULFUR PROTEIN 3"/>
    <property type="match status" value="1"/>
</dbReference>
<evidence type="ECO:0000256" key="1">
    <source>
        <dbReference type="ARBA" id="ARBA00007569"/>
    </source>
</evidence>
<keyword evidence="3 4" id="KW-1278">Translocase</keyword>
<organism evidence="8 9">
    <name type="scientific">Chondromyces crocatus</name>
    <dbReference type="NCBI Taxonomy" id="52"/>
    <lineage>
        <taxon>Bacteria</taxon>
        <taxon>Pseudomonadati</taxon>
        <taxon>Myxococcota</taxon>
        <taxon>Polyangia</taxon>
        <taxon>Polyangiales</taxon>
        <taxon>Polyangiaceae</taxon>
        <taxon>Chondromyces</taxon>
    </lineage>
</organism>
<proteinExistence type="inferred from homology"/>
<evidence type="ECO:0000256" key="4">
    <source>
        <dbReference type="RuleBase" id="RU003456"/>
    </source>
</evidence>
<evidence type="ECO:0000313" key="8">
    <source>
        <dbReference type="EMBL" id="AKT43861.1"/>
    </source>
</evidence>
<dbReference type="Gene3D" id="3.30.460.80">
    <property type="entry name" value="NADH:ubiquinone oxidoreductase, 30kDa subunit"/>
    <property type="match status" value="1"/>
</dbReference>
<dbReference type="EC" id="7.1.1.-" evidence="3"/>
<name>A0A0K1ESL8_CHOCO</name>
<comment type="subunit">
    <text evidence="3">NDH-1 is composed of 14 different subunits. Subunits NuoB, C, D, E, F, and G constitute the peripheral sector of the complex.</text>
</comment>
<dbReference type="InterPro" id="IPR020396">
    <property type="entry name" value="NADH_UbQ_OxRdtase_CS"/>
</dbReference>
<dbReference type="Pfam" id="PF00329">
    <property type="entry name" value="Complex1_30kDa"/>
    <property type="match status" value="1"/>
</dbReference>
<protein>
    <recommendedName>
        <fullName evidence="3">NADH-quinone oxidoreductase subunit C</fullName>
        <ecNumber evidence="3">7.1.1.-</ecNumber>
    </recommendedName>
    <alternativeName>
        <fullName evidence="3">NADH dehydrogenase I subunit C</fullName>
    </alternativeName>
    <alternativeName>
        <fullName evidence="3">NDH-1 subunit C</fullName>
    </alternativeName>
</protein>
<dbReference type="KEGG" id="ccro:CMC5_080980"/>
<comment type="similarity">
    <text evidence="1 3 4">Belongs to the complex I 30 kDa subunit family.</text>
</comment>
<comment type="function">
    <text evidence="3">NDH-1 shuttles electrons from NADH, via FMN and iron-sulfur (Fe-S) centers, to quinones in the respiratory chain. The immediate electron acceptor for the enzyme in this species is believed to be ubiquinone. Couples the redox reaction to proton translocation (for every two electrons transferred, four hydrogen ions are translocated across the cytoplasmic membrane), and thus conserves the redox energy in a proton gradient.</text>
</comment>
<sequence>MSKQILDLLQARFPGAILETHSQFGDDTAVVDPAAWLDVAKFLREDPRIDMDMFTDLTAVDYLWQGMVPRFEVVCHLRSLQHGHRIRIKARVGEEDGSGADIASLVPVWKGANWFERETFDMFGVNFVNHPDLRRILMYPEFEGYPLRKDYPAQKYQPLVPFRDVPGKMAPFGPDEGMSFGRQTHDQHAGYANEEAPLPPEA</sequence>
<keyword evidence="3 4" id="KW-0520">NAD</keyword>
<dbReference type="InterPro" id="IPR001268">
    <property type="entry name" value="NADH_UbQ_OxRdtase_30kDa_su"/>
</dbReference>
<feature type="region of interest" description="Disordered" evidence="6">
    <location>
        <begin position="173"/>
        <end position="202"/>
    </location>
</feature>
<evidence type="ECO:0000256" key="6">
    <source>
        <dbReference type="SAM" id="MobiDB-lite"/>
    </source>
</evidence>
<dbReference type="GO" id="GO:0050136">
    <property type="term" value="F:NADH dehydrogenase (quinone) (non-electrogenic) activity"/>
    <property type="evidence" value="ECO:0007669"/>
    <property type="project" value="UniProtKB-UniRule"/>
</dbReference>
<evidence type="ECO:0000259" key="7">
    <source>
        <dbReference type="Pfam" id="PF00329"/>
    </source>
</evidence>
<dbReference type="AlphaFoldDB" id="A0A0K1ESL8"/>
<dbReference type="GO" id="GO:0008137">
    <property type="term" value="F:NADH dehydrogenase (ubiquinone) activity"/>
    <property type="evidence" value="ECO:0007669"/>
    <property type="project" value="InterPro"/>
</dbReference>
<dbReference type="GO" id="GO:0005886">
    <property type="term" value="C:plasma membrane"/>
    <property type="evidence" value="ECO:0007669"/>
    <property type="project" value="UniProtKB-SubCell"/>
</dbReference>